<feature type="compositionally biased region" description="Acidic residues" evidence="1">
    <location>
        <begin position="417"/>
        <end position="426"/>
    </location>
</feature>
<evidence type="ECO:0000313" key="4">
    <source>
        <dbReference type="EMBL" id="SDP14585.1"/>
    </source>
</evidence>
<evidence type="ECO:0000256" key="2">
    <source>
        <dbReference type="SAM" id="Phobius"/>
    </source>
</evidence>
<feature type="transmembrane region" description="Helical" evidence="2">
    <location>
        <begin position="263"/>
        <end position="284"/>
    </location>
</feature>
<evidence type="ECO:0000256" key="3">
    <source>
        <dbReference type="SAM" id="SignalP"/>
    </source>
</evidence>
<feature type="compositionally biased region" description="Acidic residues" evidence="1">
    <location>
        <begin position="434"/>
        <end position="448"/>
    </location>
</feature>
<dbReference type="STRING" id="405564.SAMN04487905_102159"/>
<feature type="transmembrane region" description="Helical" evidence="2">
    <location>
        <begin position="165"/>
        <end position="188"/>
    </location>
</feature>
<name>A0A1H0QBY7_9ACTN</name>
<keyword evidence="2" id="KW-1133">Transmembrane helix</keyword>
<feature type="compositionally biased region" description="Acidic residues" evidence="1">
    <location>
        <begin position="458"/>
        <end position="474"/>
    </location>
</feature>
<keyword evidence="2" id="KW-0472">Membrane</keyword>
<dbReference type="EMBL" id="FNJR01000002">
    <property type="protein sequence ID" value="SDP14585.1"/>
    <property type="molecule type" value="Genomic_DNA"/>
</dbReference>
<feature type="transmembrane region" description="Helical" evidence="2">
    <location>
        <begin position="90"/>
        <end position="109"/>
    </location>
</feature>
<keyword evidence="2" id="KW-0812">Transmembrane</keyword>
<proteinExistence type="predicted"/>
<keyword evidence="3" id="KW-0732">Signal</keyword>
<dbReference type="AlphaFoldDB" id="A0A1H0QBY7"/>
<evidence type="ECO:0000256" key="1">
    <source>
        <dbReference type="SAM" id="MobiDB-lite"/>
    </source>
</evidence>
<sequence length="493" mass="50532">MILACYLLVVALLAFVVSTATAAEFVPSGVLLAAVPGWLAAFQVPLTVTGSPLSALPLLPTLLCVLLVARSSRRVARRHRLRKPAQALPVVLVMGMSHAVFGTVLAVALEELRAPVRVVPWQAFSCCGLLAACAATAGLADRCGLLYQLWQHVPGDAWYAVRKGLLGSAAVIGTGAAVFGVAVCLALPRMHERSVELGGLGDAAGAALLALLYLPNAVLGAWAFVTGGGVSFGGSAVTPLSTAPDALPSELPLLAVFPPEPPANWTAALFAVPVPLGVLLGWSCRNLSERSRDRQHLVLLAVLLVTLSVSIPAVLSGGRLGGEYGPFSLRPLPLAATTFAWLALPALLTSRLAGRRDADVVEPVDVAAVSDTGVSDVDPVAAVVEATDGESGGDAAVEHAGPATDTETAMGPGETPDQGEVESSESDEFREGDPAAESEAVEPEEPGSEAEPVFPPEFPEDSAGEDEPLAEGADDEHSGSVPELSATSSQNSG</sequence>
<organism evidence="4 5">
    <name type="scientific">Actinopolyspora xinjiangensis</name>
    <dbReference type="NCBI Taxonomy" id="405564"/>
    <lineage>
        <taxon>Bacteria</taxon>
        <taxon>Bacillati</taxon>
        <taxon>Actinomycetota</taxon>
        <taxon>Actinomycetes</taxon>
        <taxon>Actinopolysporales</taxon>
        <taxon>Actinopolysporaceae</taxon>
        <taxon>Actinopolyspora</taxon>
    </lineage>
</organism>
<evidence type="ECO:0000313" key="5">
    <source>
        <dbReference type="Proteomes" id="UP000199497"/>
    </source>
</evidence>
<feature type="region of interest" description="Disordered" evidence="1">
    <location>
        <begin position="387"/>
        <end position="493"/>
    </location>
</feature>
<keyword evidence="5" id="KW-1185">Reference proteome</keyword>
<accession>A0A1H0QBY7</accession>
<dbReference type="Pfam" id="PF19877">
    <property type="entry name" value="DUF6350"/>
    <property type="match status" value="1"/>
</dbReference>
<feature type="signal peptide" evidence="3">
    <location>
        <begin position="1"/>
        <end position="22"/>
    </location>
</feature>
<protein>
    <recommendedName>
        <fullName evidence="6">Integral membrane protein</fullName>
    </recommendedName>
</protein>
<feature type="transmembrane region" description="Helical" evidence="2">
    <location>
        <begin position="46"/>
        <end position="69"/>
    </location>
</feature>
<evidence type="ECO:0008006" key="6">
    <source>
        <dbReference type="Google" id="ProtNLM"/>
    </source>
</evidence>
<feature type="transmembrane region" description="Helical" evidence="2">
    <location>
        <begin position="296"/>
        <end position="315"/>
    </location>
</feature>
<feature type="transmembrane region" description="Helical" evidence="2">
    <location>
        <begin position="327"/>
        <end position="348"/>
    </location>
</feature>
<feature type="chain" id="PRO_5011615588" description="Integral membrane protein" evidence="3">
    <location>
        <begin position="23"/>
        <end position="493"/>
    </location>
</feature>
<reference evidence="5" key="1">
    <citation type="submission" date="2016-10" db="EMBL/GenBank/DDBJ databases">
        <authorList>
            <person name="Varghese N."/>
            <person name="Submissions S."/>
        </authorList>
    </citation>
    <scope>NUCLEOTIDE SEQUENCE [LARGE SCALE GENOMIC DNA]</scope>
    <source>
        <strain evidence="5">DSM 46732</strain>
    </source>
</reference>
<gene>
    <name evidence="4" type="ORF">SAMN04487905_102159</name>
</gene>
<dbReference type="InterPro" id="IPR045931">
    <property type="entry name" value="DUF6350"/>
</dbReference>
<dbReference type="Proteomes" id="UP000199497">
    <property type="component" value="Unassembled WGS sequence"/>
</dbReference>